<organism evidence="2 3">
    <name type="scientific">Pandoraea terrae</name>
    <dbReference type="NCBI Taxonomy" id="1537710"/>
    <lineage>
        <taxon>Bacteria</taxon>
        <taxon>Pseudomonadati</taxon>
        <taxon>Pseudomonadota</taxon>
        <taxon>Betaproteobacteria</taxon>
        <taxon>Burkholderiales</taxon>
        <taxon>Burkholderiaceae</taxon>
        <taxon>Pandoraea</taxon>
    </lineage>
</organism>
<keyword evidence="3" id="KW-1185">Reference proteome</keyword>
<dbReference type="Gene3D" id="1.40.20.10">
    <property type="entry name" value="CHAD domain"/>
    <property type="match status" value="1"/>
</dbReference>
<dbReference type="PANTHER" id="PTHR39339">
    <property type="entry name" value="SLR1444 PROTEIN"/>
    <property type="match status" value="1"/>
</dbReference>
<dbReference type="Proteomes" id="UP000414233">
    <property type="component" value="Unassembled WGS sequence"/>
</dbReference>
<evidence type="ECO:0000313" key="3">
    <source>
        <dbReference type="Proteomes" id="UP000414233"/>
    </source>
</evidence>
<sequence>MRTLLDVFAPWLERRWRQRLRRRLRKFAGALGAARDADVFLTATLPALQLAHSTIDWEATRAAAELRQTEMYGNAAQALFDARHARLVRRIKRAFGIGAKGSPNLRRARALKPGRGASATGPKALARRAVRQLRRHCDSLFPEVGQMATLSPEQLHRLRVRIKAARYATDMLSPWLRKSVCTRYLATLRTAQDLLGEVHDLGVARQHCDTWPVLPSQREVIGHWLDSRMANLTQTAAQAVHQLPSPDALRRAIRQR</sequence>
<dbReference type="InterPro" id="IPR007899">
    <property type="entry name" value="CHAD_dom"/>
</dbReference>
<proteinExistence type="predicted"/>
<reference evidence="2 3" key="1">
    <citation type="submission" date="2019-08" db="EMBL/GenBank/DDBJ databases">
        <authorList>
            <person name="Peeters C."/>
        </authorList>
    </citation>
    <scope>NUCLEOTIDE SEQUENCE [LARGE SCALE GENOMIC DNA]</scope>
    <source>
        <strain evidence="2 3">LMG 30175</strain>
    </source>
</reference>
<dbReference type="PANTHER" id="PTHR39339:SF1">
    <property type="entry name" value="CHAD DOMAIN-CONTAINING PROTEIN"/>
    <property type="match status" value="1"/>
</dbReference>
<evidence type="ECO:0000259" key="1">
    <source>
        <dbReference type="PROSITE" id="PS51708"/>
    </source>
</evidence>
<dbReference type="AlphaFoldDB" id="A0A5E4SLH3"/>
<dbReference type="EMBL" id="CABPRZ010000002">
    <property type="protein sequence ID" value="VVD74709.1"/>
    <property type="molecule type" value="Genomic_DNA"/>
</dbReference>
<dbReference type="SMART" id="SM00880">
    <property type="entry name" value="CHAD"/>
    <property type="match status" value="1"/>
</dbReference>
<name>A0A5E4SLH3_9BURK</name>
<protein>
    <submittedName>
        <fullName evidence="2">CHAD domain-containing protein</fullName>
    </submittedName>
</protein>
<accession>A0A5E4SLH3</accession>
<feature type="domain" description="CHAD" evidence="1">
    <location>
        <begin position="1"/>
        <end position="245"/>
    </location>
</feature>
<dbReference type="InterPro" id="IPR038186">
    <property type="entry name" value="CHAD_dom_sf"/>
</dbReference>
<evidence type="ECO:0000313" key="2">
    <source>
        <dbReference type="EMBL" id="VVD74709.1"/>
    </source>
</evidence>
<dbReference type="PROSITE" id="PS51708">
    <property type="entry name" value="CHAD"/>
    <property type="match status" value="1"/>
</dbReference>
<dbReference type="Pfam" id="PF05235">
    <property type="entry name" value="CHAD"/>
    <property type="match status" value="1"/>
</dbReference>
<gene>
    <name evidence="2" type="ORF">PTE30175_00756</name>
</gene>